<reference evidence="2 3" key="1">
    <citation type="journal article" date="2014" name="Proc. Natl. Acad. Sci. U.S.A.">
        <title>Trajectory and genomic determinants of fungal-pathogen speciation and host adaptation.</title>
        <authorList>
            <person name="Hu X."/>
            <person name="Xiao G."/>
            <person name="Zheng P."/>
            <person name="Shang Y."/>
            <person name="Su Y."/>
            <person name="Zhang X."/>
            <person name="Liu X."/>
            <person name="Zhan S."/>
            <person name="St Leger R.J."/>
            <person name="Wang C."/>
        </authorList>
    </citation>
    <scope>NUCLEOTIDE SEQUENCE [LARGE SCALE GENOMIC DNA]</scope>
    <source>
        <strain evidence="2 3">ARSEF 1941</strain>
    </source>
</reference>
<dbReference type="RefSeq" id="XP_040675751.1">
    <property type="nucleotide sequence ID" value="XM_040826238.1"/>
</dbReference>
<feature type="compositionally biased region" description="Polar residues" evidence="1">
    <location>
        <begin position="59"/>
        <end position="68"/>
    </location>
</feature>
<evidence type="ECO:0000313" key="2">
    <source>
        <dbReference type="EMBL" id="KHN94685.1"/>
    </source>
</evidence>
<sequence length="261" mass="28454">MLAFGNTGPVSMARCQDVSEKGSVRPLLKSIKRRLQSVNADEGHERVLKRNLSGTSIDTRWSLSTSNEPRPENLPTPADAATVSGSSRVRNEDAMGNMSTSEYSWSNASTFCSAADPLNAALPYSRGRRHSPGLELGGSGIASGSLPLARTGSDLGHTGAWVDSEAALFDERCLHLDDESPEYRPEVPSPPDLGWLVTPHLSPLPSTFEFCYCCDDCQDAHEEDKINESLCLSRREEVDAQLEWALAYIEQRRGKADPSSD</sequence>
<comment type="caution">
    <text evidence="2">The sequence shown here is derived from an EMBL/GenBank/DDBJ whole genome shotgun (WGS) entry which is preliminary data.</text>
</comment>
<proteinExistence type="predicted"/>
<organism evidence="2 3">
    <name type="scientific">Metarhizium album (strain ARSEF 1941)</name>
    <dbReference type="NCBI Taxonomy" id="1081103"/>
    <lineage>
        <taxon>Eukaryota</taxon>
        <taxon>Fungi</taxon>
        <taxon>Dikarya</taxon>
        <taxon>Ascomycota</taxon>
        <taxon>Pezizomycotina</taxon>
        <taxon>Sordariomycetes</taxon>
        <taxon>Hypocreomycetidae</taxon>
        <taxon>Hypocreales</taxon>
        <taxon>Clavicipitaceae</taxon>
        <taxon>Metarhizium</taxon>
    </lineage>
</organism>
<name>A0A0B2WNW3_METAS</name>
<dbReference type="GeneID" id="63741895"/>
<evidence type="ECO:0000256" key="1">
    <source>
        <dbReference type="SAM" id="MobiDB-lite"/>
    </source>
</evidence>
<gene>
    <name evidence="2" type="ORF">MAM_07440</name>
</gene>
<dbReference type="Proteomes" id="UP000030816">
    <property type="component" value="Unassembled WGS sequence"/>
</dbReference>
<protein>
    <submittedName>
        <fullName evidence="2">Uncharacterized protein</fullName>
    </submittedName>
</protein>
<dbReference type="AlphaFoldDB" id="A0A0B2WNW3"/>
<dbReference type="EMBL" id="AZHE01000031">
    <property type="protein sequence ID" value="KHN94685.1"/>
    <property type="molecule type" value="Genomic_DNA"/>
</dbReference>
<feature type="region of interest" description="Disordered" evidence="1">
    <location>
        <begin position="59"/>
        <end position="100"/>
    </location>
</feature>
<dbReference type="OrthoDB" id="4829551at2759"/>
<evidence type="ECO:0000313" key="3">
    <source>
        <dbReference type="Proteomes" id="UP000030816"/>
    </source>
</evidence>
<dbReference type="HOGENOM" id="CLU_1175673_0_0_1"/>
<keyword evidence="3" id="KW-1185">Reference proteome</keyword>
<accession>A0A0B2WNW3</accession>